<dbReference type="AlphaFoldDB" id="A0A2K3KYV6"/>
<evidence type="ECO:0000313" key="3">
    <source>
        <dbReference type="Proteomes" id="UP000236291"/>
    </source>
</evidence>
<dbReference type="InterPro" id="IPR051563">
    <property type="entry name" value="Glycosyl_Hydrolase_51"/>
</dbReference>
<dbReference type="Proteomes" id="UP000236291">
    <property type="component" value="Unassembled WGS sequence"/>
</dbReference>
<proteinExistence type="predicted"/>
<reference evidence="2 3" key="2">
    <citation type="journal article" date="2017" name="Front. Plant Sci.">
        <title>Gene Classification and Mining of Molecular Markers Useful in Red Clover (Trifolium pratense) Breeding.</title>
        <authorList>
            <person name="Istvanek J."/>
            <person name="Dluhosova J."/>
            <person name="Dluhos P."/>
            <person name="Patkova L."/>
            <person name="Nedelnik J."/>
            <person name="Repkova J."/>
        </authorList>
    </citation>
    <scope>NUCLEOTIDE SEQUENCE [LARGE SCALE GENOMIC DNA]</scope>
    <source>
        <strain evidence="3">cv. Tatra</strain>
        <tissue evidence="2">Young leaves</tissue>
    </source>
</reference>
<dbReference type="PANTHER" id="PTHR31776:SF13">
    <property type="entry name" value="NON-REDUCING END ALPHA-L-ARABINOFURANOSIDASE"/>
    <property type="match status" value="1"/>
</dbReference>
<sequence length="250" mass="27955">GHGFRSDLVDMLIQLKPAFLRFPGQSLRNAFRWKDSVGPWEQRPGHFGDVWNYWTDDGLGFFEGLQLAEDIGAMPVWVFNSGISHTDEIDTRVIAPFVQDALDGIEFAIGPPTSRWGSLRASMGHPQPFDLRYVGVGNEDCGKLNYLGVGQIAQLVELRVKKLKTYPLDVQQMFSNAHVFDKTPRNGPKAFVSEYALIGDRQARNGTLFGAVSEAGFLIGLETNRLDCTFILTIALQDIIAVMRRIGFLY</sequence>
<dbReference type="Gene3D" id="3.20.20.80">
    <property type="entry name" value="Glycosidases"/>
    <property type="match status" value="1"/>
</dbReference>
<dbReference type="GO" id="GO:0046556">
    <property type="term" value="F:alpha-L-arabinofuranosidase activity"/>
    <property type="evidence" value="ECO:0007669"/>
    <property type="project" value="TreeGrafter"/>
</dbReference>
<organism evidence="2 3">
    <name type="scientific">Trifolium pratense</name>
    <name type="common">Red clover</name>
    <dbReference type="NCBI Taxonomy" id="57577"/>
    <lineage>
        <taxon>Eukaryota</taxon>
        <taxon>Viridiplantae</taxon>
        <taxon>Streptophyta</taxon>
        <taxon>Embryophyta</taxon>
        <taxon>Tracheophyta</taxon>
        <taxon>Spermatophyta</taxon>
        <taxon>Magnoliopsida</taxon>
        <taxon>eudicotyledons</taxon>
        <taxon>Gunneridae</taxon>
        <taxon>Pentapetalae</taxon>
        <taxon>rosids</taxon>
        <taxon>fabids</taxon>
        <taxon>Fabales</taxon>
        <taxon>Fabaceae</taxon>
        <taxon>Papilionoideae</taxon>
        <taxon>50 kb inversion clade</taxon>
        <taxon>NPAAA clade</taxon>
        <taxon>Hologalegina</taxon>
        <taxon>IRL clade</taxon>
        <taxon>Trifolieae</taxon>
        <taxon>Trifolium</taxon>
    </lineage>
</organism>
<accession>A0A2K3KYV6</accession>
<dbReference type="InterPro" id="IPR017853">
    <property type="entry name" value="GH"/>
</dbReference>
<protein>
    <submittedName>
        <fullName evidence="2">Alpha-L-arabinofuranosidase 1-like protein</fullName>
    </submittedName>
</protein>
<evidence type="ECO:0000313" key="2">
    <source>
        <dbReference type="EMBL" id="PNX71462.1"/>
    </source>
</evidence>
<feature type="domain" description="Alpha-L-arabinofuranosidase 1 catalytic" evidence="1">
    <location>
        <begin position="12"/>
        <end position="141"/>
    </location>
</feature>
<comment type="caution">
    <text evidence="2">The sequence shown here is derived from an EMBL/GenBank/DDBJ whole genome shotgun (WGS) entry which is preliminary data.</text>
</comment>
<dbReference type="PANTHER" id="PTHR31776">
    <property type="entry name" value="ALPHA-L-ARABINOFURANOSIDASE 1"/>
    <property type="match status" value="1"/>
</dbReference>
<dbReference type="EMBL" id="ASHM01023349">
    <property type="protein sequence ID" value="PNX71462.1"/>
    <property type="molecule type" value="Genomic_DNA"/>
</dbReference>
<gene>
    <name evidence="2" type="ORF">L195_g027342</name>
</gene>
<name>A0A2K3KYV6_TRIPR</name>
<reference evidence="2 3" key="1">
    <citation type="journal article" date="2014" name="Am. J. Bot.">
        <title>Genome assembly and annotation for red clover (Trifolium pratense; Fabaceae).</title>
        <authorList>
            <person name="Istvanek J."/>
            <person name="Jaros M."/>
            <person name="Krenek A."/>
            <person name="Repkova J."/>
        </authorList>
    </citation>
    <scope>NUCLEOTIDE SEQUENCE [LARGE SCALE GENOMIC DNA]</scope>
    <source>
        <strain evidence="3">cv. Tatra</strain>
        <tissue evidence="2">Young leaves</tissue>
    </source>
</reference>
<dbReference type="Pfam" id="PF22848">
    <property type="entry name" value="ASD1_dom"/>
    <property type="match status" value="1"/>
</dbReference>
<dbReference type="STRING" id="57577.A0A2K3KYV6"/>
<feature type="non-terminal residue" evidence="2">
    <location>
        <position position="1"/>
    </location>
</feature>
<dbReference type="InterPro" id="IPR055235">
    <property type="entry name" value="ASD1_cat"/>
</dbReference>
<dbReference type="SUPFAM" id="SSF51445">
    <property type="entry name" value="(Trans)glycosidases"/>
    <property type="match status" value="1"/>
</dbReference>
<evidence type="ECO:0000259" key="1">
    <source>
        <dbReference type="Pfam" id="PF22848"/>
    </source>
</evidence>